<dbReference type="PROSITE" id="PS00198">
    <property type="entry name" value="4FE4S_FER_1"/>
    <property type="match status" value="1"/>
</dbReference>
<evidence type="ECO:0000259" key="5">
    <source>
        <dbReference type="PROSITE" id="PS51379"/>
    </source>
</evidence>
<dbReference type="EMBL" id="JBHRTF010000004">
    <property type="protein sequence ID" value="MFC3116010.1"/>
    <property type="molecule type" value="Genomic_DNA"/>
</dbReference>
<name>A0ABV7FEH2_9GAMM</name>
<dbReference type="RefSeq" id="WP_378118873.1">
    <property type="nucleotide sequence ID" value="NZ_JBHRTF010000004.1"/>
</dbReference>
<dbReference type="PANTHER" id="PTHR24960:SF79">
    <property type="entry name" value="PHOTOSYSTEM I IRON-SULFUR CENTER"/>
    <property type="match status" value="1"/>
</dbReference>
<sequence>MTGSTTSALQAYRVWIDDSCINCDMCVPECPSEAISMGAVHYQIDTEQCILCEGFYERETCIAVCPLGSVIKRSD</sequence>
<dbReference type="Gene3D" id="3.30.70.20">
    <property type="match status" value="1"/>
</dbReference>
<feature type="domain" description="4Fe-4S ferredoxin-type" evidence="5">
    <location>
        <begin position="12"/>
        <end position="40"/>
    </location>
</feature>
<evidence type="ECO:0000313" key="6">
    <source>
        <dbReference type="EMBL" id="MFC3116010.1"/>
    </source>
</evidence>
<evidence type="ECO:0000256" key="1">
    <source>
        <dbReference type="ARBA" id="ARBA00022485"/>
    </source>
</evidence>
<keyword evidence="1" id="KW-0004">4Fe-4S</keyword>
<dbReference type="Pfam" id="PF12838">
    <property type="entry name" value="Fer4_7"/>
    <property type="match status" value="1"/>
</dbReference>
<gene>
    <name evidence="6" type="ORF">ACFODX_10610</name>
</gene>
<reference evidence="7" key="1">
    <citation type="journal article" date="2019" name="Int. J. Syst. Evol. Microbiol.">
        <title>The Global Catalogue of Microorganisms (GCM) 10K type strain sequencing project: providing services to taxonomists for standard genome sequencing and annotation.</title>
        <authorList>
            <consortium name="The Broad Institute Genomics Platform"/>
            <consortium name="The Broad Institute Genome Sequencing Center for Infectious Disease"/>
            <person name="Wu L."/>
            <person name="Ma J."/>
        </authorList>
    </citation>
    <scope>NUCLEOTIDE SEQUENCE [LARGE SCALE GENOMIC DNA]</scope>
    <source>
        <strain evidence="7">KCTC 52237</strain>
    </source>
</reference>
<dbReference type="SUPFAM" id="SSF54862">
    <property type="entry name" value="4Fe-4S ferredoxins"/>
    <property type="match status" value="1"/>
</dbReference>
<keyword evidence="7" id="KW-1185">Reference proteome</keyword>
<organism evidence="6 7">
    <name type="scientific">Cellvibrio fontiphilus</name>
    <dbReference type="NCBI Taxonomy" id="1815559"/>
    <lineage>
        <taxon>Bacteria</taxon>
        <taxon>Pseudomonadati</taxon>
        <taxon>Pseudomonadota</taxon>
        <taxon>Gammaproteobacteria</taxon>
        <taxon>Cellvibrionales</taxon>
        <taxon>Cellvibrionaceae</taxon>
        <taxon>Cellvibrio</taxon>
    </lineage>
</organism>
<dbReference type="Proteomes" id="UP001595555">
    <property type="component" value="Unassembled WGS sequence"/>
</dbReference>
<proteinExistence type="predicted"/>
<comment type="caution">
    <text evidence="6">The sequence shown here is derived from an EMBL/GenBank/DDBJ whole genome shotgun (WGS) entry which is preliminary data.</text>
</comment>
<dbReference type="PANTHER" id="PTHR24960">
    <property type="entry name" value="PHOTOSYSTEM I IRON-SULFUR CENTER-RELATED"/>
    <property type="match status" value="1"/>
</dbReference>
<accession>A0ABV7FEH2</accession>
<evidence type="ECO:0000256" key="3">
    <source>
        <dbReference type="ARBA" id="ARBA00023004"/>
    </source>
</evidence>
<evidence type="ECO:0000256" key="4">
    <source>
        <dbReference type="ARBA" id="ARBA00023014"/>
    </source>
</evidence>
<keyword evidence="3" id="KW-0408">Iron</keyword>
<protein>
    <submittedName>
        <fullName evidence="6">4Fe-4S binding protein</fullName>
    </submittedName>
</protein>
<dbReference type="InterPro" id="IPR017900">
    <property type="entry name" value="4Fe4S_Fe_S_CS"/>
</dbReference>
<dbReference type="InterPro" id="IPR017896">
    <property type="entry name" value="4Fe4S_Fe-S-bd"/>
</dbReference>
<keyword evidence="2" id="KW-0479">Metal-binding</keyword>
<keyword evidence="4" id="KW-0411">Iron-sulfur</keyword>
<dbReference type="InterPro" id="IPR050157">
    <property type="entry name" value="PSI_iron-sulfur_center"/>
</dbReference>
<evidence type="ECO:0000313" key="7">
    <source>
        <dbReference type="Proteomes" id="UP001595555"/>
    </source>
</evidence>
<evidence type="ECO:0000256" key="2">
    <source>
        <dbReference type="ARBA" id="ARBA00022723"/>
    </source>
</evidence>
<dbReference type="PROSITE" id="PS51379">
    <property type="entry name" value="4FE4S_FER_2"/>
    <property type="match status" value="1"/>
</dbReference>